<accession>A0ABY9VRM8</accession>
<organism evidence="3 4">
    <name type="scientific">Streptomyces durocortorensis</name>
    <dbReference type="NCBI Taxonomy" id="2811104"/>
    <lineage>
        <taxon>Bacteria</taxon>
        <taxon>Bacillati</taxon>
        <taxon>Actinomycetota</taxon>
        <taxon>Actinomycetes</taxon>
        <taxon>Kitasatosporales</taxon>
        <taxon>Streptomycetaceae</taxon>
        <taxon>Streptomyces</taxon>
    </lineage>
</organism>
<dbReference type="Gene3D" id="3.50.50.60">
    <property type="entry name" value="FAD/NAD(P)-binding domain"/>
    <property type="match status" value="2"/>
</dbReference>
<feature type="domain" description="Amine oxidase" evidence="2">
    <location>
        <begin position="14"/>
        <end position="287"/>
    </location>
</feature>
<reference evidence="3 4" key="1">
    <citation type="submission" date="2023-09" db="EMBL/GenBank/DDBJ databases">
        <title>Genome completion map analysis of the actinomycetes C11-1.</title>
        <authorList>
            <person name="Qin P."/>
            <person name="Guan P."/>
        </authorList>
    </citation>
    <scope>NUCLEOTIDE SEQUENCE [LARGE SCALE GENOMIC DNA]</scope>
    <source>
        <strain evidence="3 4">C11-1</strain>
    </source>
</reference>
<dbReference type="SUPFAM" id="SSF51905">
    <property type="entry name" value="FAD/NAD(P)-binding domain"/>
    <property type="match status" value="1"/>
</dbReference>
<dbReference type="InterPro" id="IPR002937">
    <property type="entry name" value="Amino_oxidase"/>
</dbReference>
<evidence type="ECO:0000256" key="1">
    <source>
        <dbReference type="SAM" id="MobiDB-lite"/>
    </source>
</evidence>
<evidence type="ECO:0000259" key="2">
    <source>
        <dbReference type="Pfam" id="PF01593"/>
    </source>
</evidence>
<evidence type="ECO:0000313" key="4">
    <source>
        <dbReference type="Proteomes" id="UP001303236"/>
    </source>
</evidence>
<dbReference type="PANTHER" id="PTHR43734:SF1">
    <property type="entry name" value="PHYTOENE DESATURASE"/>
    <property type="match status" value="1"/>
</dbReference>
<dbReference type="InterPro" id="IPR036188">
    <property type="entry name" value="FAD/NAD-bd_sf"/>
</dbReference>
<dbReference type="PANTHER" id="PTHR43734">
    <property type="entry name" value="PHYTOENE DESATURASE"/>
    <property type="match status" value="1"/>
</dbReference>
<protein>
    <submittedName>
        <fullName evidence="3">NAD(P)/FAD-dependent oxidoreductase</fullName>
    </submittedName>
</protein>
<evidence type="ECO:0000313" key="3">
    <source>
        <dbReference type="EMBL" id="WNF26589.1"/>
    </source>
</evidence>
<dbReference type="Pfam" id="PF01593">
    <property type="entry name" value="Amino_oxidase"/>
    <property type="match status" value="1"/>
</dbReference>
<gene>
    <name evidence="3" type="ORF">RI138_06945</name>
</gene>
<dbReference type="EMBL" id="CP134500">
    <property type="protein sequence ID" value="WNF26589.1"/>
    <property type="molecule type" value="Genomic_DNA"/>
</dbReference>
<dbReference type="Proteomes" id="UP001303236">
    <property type="component" value="Chromosome"/>
</dbReference>
<name>A0ABY9VRM8_9ACTN</name>
<feature type="region of interest" description="Disordered" evidence="1">
    <location>
        <begin position="425"/>
        <end position="453"/>
    </location>
</feature>
<sequence>MARIAVIGAGTGAMAAAARLAVAGNKVTVYERSTSYGGSVGRHAHEGFVFDTGPGLLHLPAVQRDLFVKTGKEPLEQCVTLTQVDPASRHVFADGTAVSLPNASRAGVADALDGALGAGAGERWSGFMDRARDAWDRSRRPLLEEPLRADHRVLARDPYPALRQRRLLRGARQAGTVAEIGAWELADPRLAALLDGYALSYGLDPRTAPASAALLPYMEQTFGSWYVMGGIRELARAVYERCLARRVEFVFGAEVVRVVEKDGRAAGVELTGGEVAEADRVVLGVRPRPGLVPGQQLWGADDVAVREAAVPGRFSVLLSLRGAREADAVHRTVVHSADGAAEQEAVFGGRVAEHPTVTVLRPDDPATRPDAAHEAVTLTATVAPQGPVDWTDPALRQRFTDVLVERAGAAVPGLRERVRWTEVRTPAETEAETGAEGGAVPPPALAGAGGAQLHPGNLTRLPGLYLAGGWSHPGGGLAHAGMSGTLVAGLIVEGDDFRGSR</sequence>
<proteinExistence type="predicted"/>
<keyword evidence="4" id="KW-1185">Reference proteome</keyword>